<reference evidence="2" key="1">
    <citation type="submission" date="2020-05" db="EMBL/GenBank/DDBJ databases">
        <authorList>
            <person name="Chiriac C."/>
            <person name="Salcher M."/>
            <person name="Ghai R."/>
            <person name="Kavagutti S V."/>
        </authorList>
    </citation>
    <scope>NUCLEOTIDE SEQUENCE</scope>
</reference>
<accession>A0A6J6EJ85</accession>
<gene>
    <name evidence="2" type="ORF">UFOPK1740_00601</name>
</gene>
<proteinExistence type="predicted"/>
<evidence type="ECO:0000259" key="1">
    <source>
        <dbReference type="SMART" id="SM00858"/>
    </source>
</evidence>
<dbReference type="Gene3D" id="3.90.1210.10">
    <property type="entry name" value="Antifreeze-like/N-acetylneuraminic acid synthase C-terminal domain"/>
    <property type="match status" value="1"/>
</dbReference>
<name>A0A6J6EJ85_9ZZZZ</name>
<dbReference type="EMBL" id="CAEZTU010000018">
    <property type="protein sequence ID" value="CAB4576512.1"/>
    <property type="molecule type" value="Genomic_DNA"/>
</dbReference>
<dbReference type="SMART" id="SM00858">
    <property type="entry name" value="SAF"/>
    <property type="match status" value="1"/>
</dbReference>
<dbReference type="AlphaFoldDB" id="A0A6J6EJ85"/>
<dbReference type="CDD" id="cd11614">
    <property type="entry name" value="SAF_CpaB_FlgA_like"/>
    <property type="match status" value="1"/>
</dbReference>
<sequence length="180" mass="19683">MTMGICISLLSSFALFLNAQNANQRQQVWITSKAIAAGEIIDEKNVKLIQVDLGEVSSNYLDETIELFGQSSLQPLSLGTLLKPEHIGFKSNLRNVALRISNGHLPPSLKMNDFIDVWFSDPITLTSTLIIPKISVVWIDEVDSNFGGVTTVVVAVPEANVPQLVNSARADGLDLVHREN</sequence>
<dbReference type="InterPro" id="IPR013974">
    <property type="entry name" value="SAF"/>
</dbReference>
<feature type="domain" description="SAF" evidence="1">
    <location>
        <begin position="26"/>
        <end position="88"/>
    </location>
</feature>
<organism evidence="2">
    <name type="scientific">freshwater metagenome</name>
    <dbReference type="NCBI Taxonomy" id="449393"/>
    <lineage>
        <taxon>unclassified sequences</taxon>
        <taxon>metagenomes</taxon>
        <taxon>ecological metagenomes</taxon>
    </lineage>
</organism>
<protein>
    <submittedName>
        <fullName evidence="2">Unannotated protein</fullName>
    </submittedName>
</protein>
<evidence type="ECO:0000313" key="2">
    <source>
        <dbReference type="EMBL" id="CAB4576512.1"/>
    </source>
</evidence>
<dbReference type="Pfam" id="PF08666">
    <property type="entry name" value="SAF"/>
    <property type="match status" value="1"/>
</dbReference>